<gene>
    <name evidence="1" type="ORF">J506_1658</name>
</gene>
<dbReference type="RefSeq" id="WP_032059255.1">
    <property type="nucleotide sequence ID" value="NZ_JEXD01000010.1"/>
</dbReference>
<accession>A0A009PFM4</accession>
<keyword evidence="1" id="KW-0808">Transferase</keyword>
<dbReference type="AlphaFoldDB" id="A0A009PFM4"/>
<keyword evidence="1" id="KW-0418">Kinase</keyword>
<reference evidence="1 2" key="1">
    <citation type="submission" date="2014-02" db="EMBL/GenBank/DDBJ databases">
        <title>Comparative genomics and transcriptomics to identify genetic mechanisms underlying the emergence of carbapenem resistant Acinetobacter baumannii (CRAb).</title>
        <authorList>
            <person name="Harris A.D."/>
            <person name="Johnson K.J."/>
            <person name="George J."/>
            <person name="Shefchek K."/>
            <person name="Daugherty S.C."/>
            <person name="Parankush S."/>
            <person name="Sadzewicz L."/>
            <person name="Tallon L."/>
            <person name="Sengamalay N."/>
            <person name="Hazen T.H."/>
            <person name="Rasko D.A."/>
        </authorList>
    </citation>
    <scope>NUCLEOTIDE SEQUENCE [LARGE SCALE GENOMIC DNA]</scope>
    <source>
        <strain evidence="1 2">625974</strain>
    </source>
</reference>
<protein>
    <submittedName>
        <fullName evidence="1">Putative glutamate 5-kinase</fullName>
    </submittedName>
</protein>
<dbReference type="GO" id="GO:0016301">
    <property type="term" value="F:kinase activity"/>
    <property type="evidence" value="ECO:0007669"/>
    <property type="project" value="UniProtKB-KW"/>
</dbReference>
<evidence type="ECO:0000313" key="1">
    <source>
        <dbReference type="EMBL" id="EXC07839.1"/>
    </source>
</evidence>
<evidence type="ECO:0000313" key="2">
    <source>
        <dbReference type="Proteomes" id="UP000021108"/>
    </source>
</evidence>
<organism evidence="1 2">
    <name type="scientific">Acinetobacter baumannii 625974</name>
    <dbReference type="NCBI Taxonomy" id="1310607"/>
    <lineage>
        <taxon>Bacteria</taxon>
        <taxon>Pseudomonadati</taxon>
        <taxon>Pseudomonadota</taxon>
        <taxon>Gammaproteobacteria</taxon>
        <taxon>Moraxellales</taxon>
        <taxon>Moraxellaceae</taxon>
        <taxon>Acinetobacter</taxon>
        <taxon>Acinetobacter calcoaceticus/baumannii complex</taxon>
    </lineage>
</organism>
<sequence>MGMRDEIQQELGAAFDAEDELADAVDSFTCTRKILTSSNPATGEDTYTEYVYSGRGVLFGSWAKDLVKPIDYRATDSKAVLLQNEVKDAAGTLVEPDVNDIWVIEGGKYRVVSYGKDPADATWIAQLRKV</sequence>
<dbReference type="PATRIC" id="fig|1310607.3.peg.1612"/>
<dbReference type="EMBL" id="JEXD01000010">
    <property type="protein sequence ID" value="EXC07839.1"/>
    <property type="molecule type" value="Genomic_DNA"/>
</dbReference>
<dbReference type="Proteomes" id="UP000021108">
    <property type="component" value="Unassembled WGS sequence"/>
</dbReference>
<comment type="caution">
    <text evidence="1">The sequence shown here is derived from an EMBL/GenBank/DDBJ whole genome shotgun (WGS) entry which is preliminary data.</text>
</comment>
<proteinExistence type="predicted"/>
<name>A0A009PFM4_ACIBA</name>